<feature type="transmembrane region" description="Helical" evidence="2">
    <location>
        <begin position="113"/>
        <end position="133"/>
    </location>
</feature>
<keyword evidence="2" id="KW-0812">Transmembrane</keyword>
<sequence length="308" mass="35791">MKEKDKKNAPASPEENDKIDIKKSIFQVNKDLKKQREAEMQAQQQEIERRYAEKEKQKREAYEKKLQDERIELMRLKQGLVDESEATIHEEKEEEVKLSLGKKIFNFFYHNKWWLGLGVFFVGLGVFLITDMLSKPHPDSIILMLCENGDVGNSTYLSEFFEEYADDSNGNGKVEVSVYYIPYGDDEYQNYINGVSNKLTNFLNNADSVIVIGNKKTTDELLIPDESLVDLSRLYPDDPHVKDCCYYLKNTDFAEKIGIAPSLISDDMFLALRKPKKLLHSSEKDMQETYDKDFPLFDKMIKDLSKTK</sequence>
<dbReference type="AlphaFoldDB" id="W7UUL2"/>
<comment type="caution">
    <text evidence="3">The sequence shown here is derived from an EMBL/GenBank/DDBJ whole genome shotgun (WGS) entry which is preliminary data.</text>
</comment>
<gene>
    <name evidence="3" type="ORF">RF007C_08310</name>
</gene>
<dbReference type="RefSeq" id="WP_037301029.1">
    <property type="nucleotide sequence ID" value="NZ_ATAX01000035.1"/>
</dbReference>
<organism evidence="3 4">
    <name type="scientific">Ruminococcus flavefaciens 007c</name>
    <dbReference type="NCBI Taxonomy" id="1341157"/>
    <lineage>
        <taxon>Bacteria</taxon>
        <taxon>Bacillati</taxon>
        <taxon>Bacillota</taxon>
        <taxon>Clostridia</taxon>
        <taxon>Eubacteriales</taxon>
        <taxon>Oscillospiraceae</taxon>
        <taxon>Ruminococcus</taxon>
    </lineage>
</organism>
<dbReference type="PATRIC" id="fig|1341157.4.peg.2906"/>
<proteinExistence type="predicted"/>
<reference evidence="3 4" key="1">
    <citation type="journal article" date="2014" name="PLoS ONE">
        <title>Rumen cellulosomics: divergent fiber-degrading strategies revealed by comparative genome-wide analysis of six ruminococcal strains.</title>
        <authorList>
            <person name="Dassa B."/>
            <person name="Borovok I."/>
            <person name="Ruimy-Israeli V."/>
            <person name="Lamed R."/>
            <person name="Flint H.J."/>
            <person name="Duncan S.H."/>
            <person name="Henrissat B."/>
            <person name="Coutinho P."/>
            <person name="Morrison M."/>
            <person name="Mosoni P."/>
            <person name="Yeoman C.J."/>
            <person name="White B.A."/>
            <person name="Bayer E.A."/>
        </authorList>
    </citation>
    <scope>NUCLEOTIDE SEQUENCE [LARGE SCALE GENOMIC DNA]</scope>
    <source>
        <strain evidence="3 4">007c</strain>
    </source>
</reference>
<feature type="region of interest" description="Disordered" evidence="1">
    <location>
        <begin position="37"/>
        <end position="58"/>
    </location>
</feature>
<evidence type="ECO:0000313" key="3">
    <source>
        <dbReference type="EMBL" id="EWM52530.1"/>
    </source>
</evidence>
<evidence type="ECO:0000313" key="4">
    <source>
        <dbReference type="Proteomes" id="UP000019365"/>
    </source>
</evidence>
<evidence type="ECO:0000256" key="1">
    <source>
        <dbReference type="SAM" id="MobiDB-lite"/>
    </source>
</evidence>
<accession>W7UUL2</accession>
<dbReference type="eggNOG" id="ENOG5032UDS">
    <property type="taxonomic scope" value="Bacteria"/>
</dbReference>
<feature type="compositionally biased region" description="Basic and acidic residues" evidence="1">
    <location>
        <begin position="46"/>
        <end position="58"/>
    </location>
</feature>
<dbReference type="EMBL" id="ATAX01000035">
    <property type="protein sequence ID" value="EWM52530.1"/>
    <property type="molecule type" value="Genomic_DNA"/>
</dbReference>
<keyword evidence="2" id="KW-1133">Transmembrane helix</keyword>
<protein>
    <submittedName>
        <fullName evidence="3">Uncharacterized protein</fullName>
    </submittedName>
</protein>
<evidence type="ECO:0000256" key="2">
    <source>
        <dbReference type="SAM" id="Phobius"/>
    </source>
</evidence>
<dbReference type="OrthoDB" id="1818981at2"/>
<feature type="region of interest" description="Disordered" evidence="1">
    <location>
        <begin position="1"/>
        <end position="20"/>
    </location>
</feature>
<keyword evidence="4" id="KW-1185">Reference proteome</keyword>
<name>W7UUL2_RUMFL</name>
<dbReference type="Proteomes" id="UP000019365">
    <property type="component" value="Unassembled WGS sequence"/>
</dbReference>
<keyword evidence="2" id="KW-0472">Membrane</keyword>